<evidence type="ECO:0000256" key="4">
    <source>
        <dbReference type="PIRSR" id="PIRSR001112-1"/>
    </source>
</evidence>
<dbReference type="SUPFAM" id="SSF53474">
    <property type="entry name" value="alpha/beta-Hydrolases"/>
    <property type="match status" value="1"/>
</dbReference>
<feature type="active site" description="Proton acceptor" evidence="4">
    <location>
        <position position="368"/>
    </location>
</feature>
<dbReference type="EMBL" id="JRLY01000001">
    <property type="protein sequence ID" value="KGO95058.1"/>
    <property type="molecule type" value="Genomic_DNA"/>
</dbReference>
<dbReference type="eggNOG" id="COG0596">
    <property type="taxonomic scope" value="Bacteria"/>
</dbReference>
<protein>
    <recommendedName>
        <fullName evidence="5">Epoxide hydrolase N-terminal domain-containing protein</fullName>
    </recommendedName>
</protein>
<keyword evidence="2" id="KW-0058">Aromatic hydrocarbons catabolism</keyword>
<feature type="domain" description="Epoxide hydrolase N-terminal" evidence="5">
    <location>
        <begin position="14"/>
        <end position="118"/>
    </location>
</feature>
<name>A0A0A2MUA5_9FLAO</name>
<dbReference type="PRINTS" id="PR00412">
    <property type="entry name" value="EPOXHYDRLASE"/>
</dbReference>
<evidence type="ECO:0000256" key="3">
    <source>
        <dbReference type="ARBA" id="ARBA00022801"/>
    </source>
</evidence>
<dbReference type="PANTHER" id="PTHR21661">
    <property type="entry name" value="EPOXIDE HYDROLASE 1-RELATED"/>
    <property type="match status" value="1"/>
</dbReference>
<dbReference type="STRING" id="1121898.GCA_000422725_01038"/>
<dbReference type="RefSeq" id="WP_035739033.1">
    <property type="nucleotide sequence ID" value="NZ_JRLY01000001.1"/>
</dbReference>
<evidence type="ECO:0000313" key="7">
    <source>
        <dbReference type="Proteomes" id="UP000030111"/>
    </source>
</evidence>
<reference evidence="6 7" key="1">
    <citation type="submission" date="2013-09" db="EMBL/GenBank/DDBJ databases">
        <authorList>
            <person name="Zeng Z."/>
            <person name="Chen C."/>
        </authorList>
    </citation>
    <scope>NUCLEOTIDE SEQUENCE [LARGE SCALE GENOMIC DNA]</scope>
    <source>
        <strain evidence="6 7">WB 4.1-42</strain>
    </source>
</reference>
<dbReference type="Pfam" id="PF06441">
    <property type="entry name" value="EHN"/>
    <property type="match status" value="1"/>
</dbReference>
<dbReference type="InterPro" id="IPR010497">
    <property type="entry name" value="Epoxide_hydro_N"/>
</dbReference>
<feature type="active site" description="Nucleophile" evidence="4">
    <location>
        <position position="189"/>
    </location>
</feature>
<dbReference type="PANTHER" id="PTHR21661:SF35">
    <property type="entry name" value="EPOXIDE HYDROLASE"/>
    <property type="match status" value="1"/>
</dbReference>
<keyword evidence="7" id="KW-1185">Reference proteome</keyword>
<dbReference type="Gene3D" id="3.40.50.1820">
    <property type="entry name" value="alpha/beta hydrolase"/>
    <property type="match status" value="1"/>
</dbReference>
<evidence type="ECO:0000259" key="5">
    <source>
        <dbReference type="Pfam" id="PF06441"/>
    </source>
</evidence>
<evidence type="ECO:0000313" key="6">
    <source>
        <dbReference type="EMBL" id="KGO95058.1"/>
    </source>
</evidence>
<feature type="active site" description="Proton donor" evidence="4">
    <location>
        <position position="315"/>
    </location>
</feature>
<dbReference type="PIRSF" id="PIRSF001112">
    <property type="entry name" value="Epoxide_hydrolase"/>
    <property type="match status" value="1"/>
</dbReference>
<comment type="caution">
    <text evidence="6">The sequence shown here is derived from an EMBL/GenBank/DDBJ whole genome shotgun (WGS) entry which is preliminary data.</text>
</comment>
<dbReference type="InterPro" id="IPR029058">
    <property type="entry name" value="AB_hydrolase_fold"/>
</dbReference>
<dbReference type="Proteomes" id="UP000030111">
    <property type="component" value="Unassembled WGS sequence"/>
</dbReference>
<dbReference type="GO" id="GO:0097176">
    <property type="term" value="P:epoxide metabolic process"/>
    <property type="evidence" value="ECO:0007669"/>
    <property type="project" value="TreeGrafter"/>
</dbReference>
<dbReference type="InterPro" id="IPR000639">
    <property type="entry name" value="Epox_hydrolase-like"/>
</dbReference>
<accession>A0A0A2MUA5</accession>
<dbReference type="OrthoDB" id="9780765at2"/>
<dbReference type="AlphaFoldDB" id="A0A0A2MUA5"/>
<comment type="similarity">
    <text evidence="1">Belongs to the peptidase S33 family.</text>
</comment>
<evidence type="ECO:0000256" key="2">
    <source>
        <dbReference type="ARBA" id="ARBA00022797"/>
    </source>
</evidence>
<keyword evidence="3" id="KW-0378">Hydrolase</keyword>
<proteinExistence type="inferred from homology"/>
<sequence length="389" mass="44229">MKNQAPITPSRVPIKPYEINVSESELDELKTRLHLSRWPDQVDQAEWNYGTNLDYLKEVVDYWKTDFDWRRQESEINRLHHFSASIGNVDIHFIHEQGENTNATPIVLLHGWPGSFFQMQKIVPMLSEPSKHGGKAGDSFDVVVVSLPGFGFSSKPTEPGMNFYKMAEIVNTLMVDVLGYSKYVVRGSDVGAAIATELAQSFPAHVISIHLSGSNPFIVQLPINLSEAEISFVEKSSQYVMQEGAYGMEQSTKPQTLAFGLNDSPIGLAAWLLEKFRSWSDCQGNLENRFTKDEFLTNVMIYWLTQTIGSSMRVYYESAHHLSPNIGKRVEVPTAMFMFTHDVALAPREWEERTYNVQRWTECTSGGHFAEWEEPGEVANDLRLFFNDL</sequence>
<gene>
    <name evidence="6" type="ORF">Q766_02830</name>
</gene>
<organism evidence="6 7">
    <name type="scientific">Flavobacterium subsaxonicum WB 4.1-42 = DSM 21790</name>
    <dbReference type="NCBI Taxonomy" id="1121898"/>
    <lineage>
        <taxon>Bacteria</taxon>
        <taxon>Pseudomonadati</taxon>
        <taxon>Bacteroidota</taxon>
        <taxon>Flavobacteriia</taxon>
        <taxon>Flavobacteriales</taxon>
        <taxon>Flavobacteriaceae</taxon>
        <taxon>Flavobacterium</taxon>
    </lineage>
</organism>
<dbReference type="GO" id="GO:0004301">
    <property type="term" value="F:epoxide hydrolase activity"/>
    <property type="evidence" value="ECO:0007669"/>
    <property type="project" value="TreeGrafter"/>
</dbReference>
<dbReference type="InterPro" id="IPR016292">
    <property type="entry name" value="Epoxide_hydrolase"/>
</dbReference>
<evidence type="ECO:0000256" key="1">
    <source>
        <dbReference type="ARBA" id="ARBA00010088"/>
    </source>
</evidence>